<gene>
    <name evidence="1" type="ORF">WJ35_17160</name>
</gene>
<accession>A0A1B4LI30</accession>
<sequence>MRRPARLVDERPARLRREEFVQCHCERRRARSVLDASGAFDVDSAFVEVVESVELGNVIAHRRGLRI</sequence>
<evidence type="ECO:0000313" key="1">
    <source>
        <dbReference type="EMBL" id="AOJ76794.1"/>
    </source>
</evidence>
<evidence type="ECO:0000313" key="2">
    <source>
        <dbReference type="Proteomes" id="UP000243680"/>
    </source>
</evidence>
<dbReference type="AlphaFoldDB" id="A0A1B4LI30"/>
<dbReference type="EMBL" id="CP013421">
    <property type="protein sequence ID" value="AOJ76794.1"/>
    <property type="molecule type" value="Genomic_DNA"/>
</dbReference>
<proteinExistence type="predicted"/>
<protein>
    <submittedName>
        <fullName evidence="1">Uncharacterized protein</fullName>
    </submittedName>
</protein>
<reference evidence="1 2" key="1">
    <citation type="submission" date="2015-12" db="EMBL/GenBank/DDBJ databases">
        <title>Diversity of Burkholderia near neighbor genomes.</title>
        <authorList>
            <person name="Sahl J."/>
            <person name="Wagner D."/>
            <person name="Keim P."/>
        </authorList>
    </citation>
    <scope>NUCLEOTIDE SEQUENCE [LARGE SCALE GENOMIC DNA]</scope>
    <source>
        <strain evidence="1 2">MSMB0783</strain>
    </source>
</reference>
<organism evidence="1 2">
    <name type="scientific">Burkholderia ubonensis</name>
    <dbReference type="NCBI Taxonomy" id="101571"/>
    <lineage>
        <taxon>Bacteria</taxon>
        <taxon>Pseudomonadati</taxon>
        <taxon>Pseudomonadota</taxon>
        <taxon>Betaproteobacteria</taxon>
        <taxon>Burkholderiales</taxon>
        <taxon>Burkholderiaceae</taxon>
        <taxon>Burkholderia</taxon>
        <taxon>Burkholderia cepacia complex</taxon>
    </lineage>
</organism>
<name>A0A1B4LI30_9BURK</name>
<dbReference type="Proteomes" id="UP000243680">
    <property type="component" value="Chromosome 3"/>
</dbReference>